<evidence type="ECO:0000313" key="1">
    <source>
        <dbReference type="EMBL" id="KAJ9115159.1"/>
    </source>
</evidence>
<organism evidence="1 2">
    <name type="scientific">Naganishia onofrii</name>
    <dbReference type="NCBI Taxonomy" id="1851511"/>
    <lineage>
        <taxon>Eukaryota</taxon>
        <taxon>Fungi</taxon>
        <taxon>Dikarya</taxon>
        <taxon>Basidiomycota</taxon>
        <taxon>Agaricomycotina</taxon>
        <taxon>Tremellomycetes</taxon>
        <taxon>Filobasidiales</taxon>
        <taxon>Filobasidiaceae</taxon>
        <taxon>Naganishia</taxon>
    </lineage>
</organism>
<protein>
    <submittedName>
        <fullName evidence="1">Uncharacterized protein</fullName>
    </submittedName>
</protein>
<sequence length="188" mass="21144">MFHQVALLEVHNSRMLRQEHTLLEAYPSLRDDLIAAAKTVAPDAEEVLKKLSSAFFSRPLPGMNSPHLNFWRTPDQVGAKSWQIVTDVEQLYPSIRGTPLAEEYAEEGADEDPETNTSGEPDISAKFHFRRDFFKQWKTAQTVLQFDVIFDSKCTPFVPGVPISHIGRQYDGRNVPRGSMEPAETGGV</sequence>
<dbReference type="Proteomes" id="UP001234202">
    <property type="component" value="Unassembled WGS sequence"/>
</dbReference>
<keyword evidence="2" id="KW-1185">Reference proteome</keyword>
<gene>
    <name evidence="1" type="ORF">QFC24_007070</name>
</gene>
<proteinExistence type="predicted"/>
<comment type="caution">
    <text evidence="1">The sequence shown here is derived from an EMBL/GenBank/DDBJ whole genome shotgun (WGS) entry which is preliminary data.</text>
</comment>
<evidence type="ECO:0000313" key="2">
    <source>
        <dbReference type="Proteomes" id="UP001234202"/>
    </source>
</evidence>
<accession>A0ACC2WVK8</accession>
<dbReference type="EMBL" id="JASBWV010000048">
    <property type="protein sequence ID" value="KAJ9115159.1"/>
    <property type="molecule type" value="Genomic_DNA"/>
</dbReference>
<name>A0ACC2WVK8_9TREE</name>
<reference evidence="1" key="1">
    <citation type="submission" date="2023-04" db="EMBL/GenBank/DDBJ databases">
        <title>Draft Genome sequencing of Naganishia species isolated from polar environments using Oxford Nanopore Technology.</title>
        <authorList>
            <person name="Leo P."/>
            <person name="Venkateswaran K."/>
        </authorList>
    </citation>
    <scope>NUCLEOTIDE SEQUENCE</scope>
    <source>
        <strain evidence="1">DBVPG 5303</strain>
    </source>
</reference>